<dbReference type="EMBL" id="PDNB01000183">
    <property type="protein sequence ID" value="PGH00631.1"/>
    <property type="molecule type" value="Genomic_DNA"/>
</dbReference>
<organism evidence="3 4">
    <name type="scientific">Helicocarpus griseus UAMH5409</name>
    <dbReference type="NCBI Taxonomy" id="1447875"/>
    <lineage>
        <taxon>Eukaryota</taxon>
        <taxon>Fungi</taxon>
        <taxon>Dikarya</taxon>
        <taxon>Ascomycota</taxon>
        <taxon>Pezizomycotina</taxon>
        <taxon>Eurotiomycetes</taxon>
        <taxon>Eurotiomycetidae</taxon>
        <taxon>Onygenales</taxon>
        <taxon>Ajellomycetaceae</taxon>
        <taxon>Helicocarpus</taxon>
    </lineage>
</organism>
<protein>
    <recommendedName>
        <fullName evidence="5">Fucose-specific lectin</fullName>
    </recommendedName>
</protein>
<evidence type="ECO:0008006" key="5">
    <source>
        <dbReference type="Google" id="ProtNLM"/>
    </source>
</evidence>
<proteinExistence type="predicted"/>
<dbReference type="Gene3D" id="2.120.10.70">
    <property type="entry name" value="Fucose-specific lectin"/>
    <property type="match status" value="1"/>
</dbReference>
<name>A0A2B7WVW2_9EURO</name>
<dbReference type="SUPFAM" id="SSF89372">
    <property type="entry name" value="Fucose-specific lectin"/>
    <property type="match status" value="1"/>
</dbReference>
<accession>A0A2B7WVW2</accession>
<keyword evidence="2" id="KW-1133">Transmembrane helix</keyword>
<comment type="caution">
    <text evidence="3">The sequence shown here is derived from an EMBL/GenBank/DDBJ whole genome shotgun (WGS) entry which is preliminary data.</text>
</comment>
<feature type="region of interest" description="Disordered" evidence="1">
    <location>
        <begin position="117"/>
        <end position="142"/>
    </location>
</feature>
<sequence>MPEPYMSRLFGENVRPQQLPEAYPGLEVAYPEGLEVDWRTPNFGEKLVVESQTAVPYEANGTVNDNPQKRGCCSSRKIVCFLAVVVVILAAILVPVGVLVIRKRGPDELNLLNEFSKDSPATSSSSSPLPPAPSTPSKDGVFKGTRLAAMDPRSGGDIFLYYQYGDGSLRYISLSASRDWQGSRSLPAKDSMAGTPLATTHTVSNGSTTWWLFYVDKSSIIQSIYSYSNPAEWHMGNVGNKRYIVPSQSSIAFTLARGRMFDTDRKDLGGGLTLFASDTEGRVVEYIYNENDESWNKGFTFANSNGYGSASVWSQANRAYLFTLSEAQLIGFWWRDYDDSENEDRNTWHLGPSSHAAVAANASMCGQYAFAYQAANGKIQGSNFTTLTKLQLMRWDTAYEISEEPAMDGSALSCWYYFPSEQKENTMFHTFYQVESGGIREAKRYWEADNATVPGMWRFNDVPFDSNSCIAVINE</sequence>
<gene>
    <name evidence="3" type="ORF">AJ79_08147</name>
</gene>
<dbReference type="STRING" id="1447875.A0A2B7WVW2"/>
<dbReference type="AlphaFoldDB" id="A0A2B7WVW2"/>
<evidence type="ECO:0000256" key="1">
    <source>
        <dbReference type="SAM" id="MobiDB-lite"/>
    </source>
</evidence>
<evidence type="ECO:0000313" key="3">
    <source>
        <dbReference type="EMBL" id="PGH00631.1"/>
    </source>
</evidence>
<dbReference type="Proteomes" id="UP000223968">
    <property type="component" value="Unassembled WGS sequence"/>
</dbReference>
<evidence type="ECO:0000256" key="2">
    <source>
        <dbReference type="SAM" id="Phobius"/>
    </source>
</evidence>
<feature type="compositionally biased region" description="Low complexity" evidence="1">
    <location>
        <begin position="118"/>
        <end position="127"/>
    </location>
</feature>
<dbReference type="OrthoDB" id="4187517at2759"/>
<evidence type="ECO:0000313" key="4">
    <source>
        <dbReference type="Proteomes" id="UP000223968"/>
    </source>
</evidence>
<keyword evidence="2" id="KW-0812">Transmembrane</keyword>
<keyword evidence="2" id="KW-0472">Membrane</keyword>
<feature type="transmembrane region" description="Helical" evidence="2">
    <location>
        <begin position="78"/>
        <end position="101"/>
    </location>
</feature>
<keyword evidence="4" id="KW-1185">Reference proteome</keyword>
<reference evidence="3 4" key="1">
    <citation type="submission" date="2017-10" db="EMBL/GenBank/DDBJ databases">
        <title>Comparative genomics in systemic dimorphic fungi from Ajellomycetaceae.</title>
        <authorList>
            <person name="Munoz J.F."/>
            <person name="Mcewen J.G."/>
            <person name="Clay O.K."/>
            <person name="Cuomo C.A."/>
        </authorList>
    </citation>
    <scope>NUCLEOTIDE SEQUENCE [LARGE SCALE GENOMIC DNA]</scope>
    <source>
        <strain evidence="3 4">UAMH5409</strain>
    </source>
</reference>